<dbReference type="InterPro" id="IPR036162">
    <property type="entry name" value="Resolvase-like_N_sf"/>
</dbReference>
<reference evidence="2" key="1">
    <citation type="submission" date="2022-08" db="EMBL/GenBank/DDBJ databases">
        <title>Genome analysis of Corynebacteriales strain.</title>
        <authorList>
            <person name="Lee S.D."/>
        </authorList>
    </citation>
    <scope>NUCLEOTIDE SEQUENCE</scope>
    <source>
        <strain evidence="2">D3-21</strain>
    </source>
</reference>
<evidence type="ECO:0000313" key="3">
    <source>
        <dbReference type="Proteomes" id="UP001152755"/>
    </source>
</evidence>
<dbReference type="InterPro" id="IPR038109">
    <property type="entry name" value="DNA_bind_recomb_sf"/>
</dbReference>
<dbReference type="SMART" id="SM00857">
    <property type="entry name" value="Resolvase"/>
    <property type="match status" value="1"/>
</dbReference>
<organism evidence="2 3">
    <name type="scientific">Speluncibacter jeojiensis</name>
    <dbReference type="NCBI Taxonomy" id="2710754"/>
    <lineage>
        <taxon>Bacteria</taxon>
        <taxon>Bacillati</taxon>
        <taxon>Actinomycetota</taxon>
        <taxon>Actinomycetes</taxon>
        <taxon>Mycobacteriales</taxon>
        <taxon>Speluncibacteraceae</taxon>
        <taxon>Speluncibacter</taxon>
    </lineage>
</organism>
<dbReference type="InterPro" id="IPR050639">
    <property type="entry name" value="SSR_resolvase"/>
</dbReference>
<dbReference type="AlphaFoldDB" id="A0A9X4RG32"/>
<dbReference type="Pfam" id="PF07508">
    <property type="entry name" value="Recombinase"/>
    <property type="match status" value="1"/>
</dbReference>
<comment type="caution">
    <text evidence="2">The sequence shown here is derived from an EMBL/GenBank/DDBJ whole genome shotgun (WGS) entry which is preliminary data.</text>
</comment>
<keyword evidence="3" id="KW-1185">Reference proteome</keyword>
<dbReference type="Gene3D" id="3.40.50.1390">
    <property type="entry name" value="Resolvase, N-terminal catalytic domain"/>
    <property type="match status" value="1"/>
</dbReference>
<dbReference type="EMBL" id="JANRHA010000001">
    <property type="protein sequence ID" value="MDG3013596.1"/>
    <property type="molecule type" value="Genomic_DNA"/>
</dbReference>
<name>A0A9X4RG32_9ACTN</name>
<dbReference type="GO" id="GO:0000150">
    <property type="term" value="F:DNA strand exchange activity"/>
    <property type="evidence" value="ECO:0007669"/>
    <property type="project" value="InterPro"/>
</dbReference>
<sequence length="454" mass="50743">MRAVIYTRVSSDQNREFKSVTEQEAECREVCQRNGWDVVDVLCDNDIGASRYSGKERPAYKKLREVLTPGDVLVTWAASRAQRDLEAYVQLRNFCAEQNVLWCYSGRVYDLSQSHDRFVTALDAVIDEQHAANMSEAILRARRAEVAAGKWHGHLPYGYKAVRDPETGKVTARVLHPDEAPVMREIGRRILEGDSVNSIVRDLIARDVPPPGKSKAWRVSNVSQMIRRPLYAGIRTHRGQQVPGTWEPMFDEDEHRRLMAILSDPTRVTHRGTAPRHLLSGIAVCGVCGAGVKRDFRRANNWAFYCCPNSHVARAQASVDQLITELVIAKCGEMRDDGAHLADPDVAAALQEARDLQARLDGFTDAAAEGELTPAALARIEAKLLPQIRAAERRAQSATSPLVVRLLGPDSRDTWDAMPIDGRRNVVRSLMSVTLLKASKGRRFDPESVHVEWL</sequence>
<dbReference type="Pfam" id="PF00239">
    <property type="entry name" value="Resolvase"/>
    <property type="match status" value="1"/>
</dbReference>
<dbReference type="RefSeq" id="WP_332519175.1">
    <property type="nucleotide sequence ID" value="NZ_JANRHA010000001.1"/>
</dbReference>
<evidence type="ECO:0000259" key="1">
    <source>
        <dbReference type="PROSITE" id="PS51737"/>
    </source>
</evidence>
<dbReference type="InterPro" id="IPR006119">
    <property type="entry name" value="Resolv_N"/>
</dbReference>
<protein>
    <submittedName>
        <fullName evidence="2">Recombinase family protein</fullName>
    </submittedName>
</protein>
<dbReference type="PANTHER" id="PTHR30461">
    <property type="entry name" value="DNA-INVERTASE FROM LAMBDOID PROPHAGE"/>
    <property type="match status" value="1"/>
</dbReference>
<dbReference type="Proteomes" id="UP001152755">
    <property type="component" value="Unassembled WGS sequence"/>
</dbReference>
<evidence type="ECO:0000313" key="2">
    <source>
        <dbReference type="EMBL" id="MDG3013596.1"/>
    </source>
</evidence>
<dbReference type="Gene3D" id="3.90.1750.20">
    <property type="entry name" value="Putative Large Serine Recombinase, Chain B, Domain 2"/>
    <property type="match status" value="1"/>
</dbReference>
<dbReference type="SUPFAM" id="SSF53041">
    <property type="entry name" value="Resolvase-like"/>
    <property type="match status" value="1"/>
</dbReference>
<dbReference type="InterPro" id="IPR011109">
    <property type="entry name" value="DNA_bind_recombinase_dom"/>
</dbReference>
<dbReference type="CDD" id="cd00338">
    <property type="entry name" value="Ser_Recombinase"/>
    <property type="match status" value="1"/>
</dbReference>
<dbReference type="PANTHER" id="PTHR30461:SF23">
    <property type="entry name" value="DNA RECOMBINASE-RELATED"/>
    <property type="match status" value="1"/>
</dbReference>
<dbReference type="GO" id="GO:0003677">
    <property type="term" value="F:DNA binding"/>
    <property type="evidence" value="ECO:0007669"/>
    <property type="project" value="InterPro"/>
</dbReference>
<dbReference type="PROSITE" id="PS51737">
    <property type="entry name" value="RECOMBINASE_DNA_BIND"/>
    <property type="match status" value="1"/>
</dbReference>
<feature type="domain" description="Recombinase" evidence="1">
    <location>
        <begin position="156"/>
        <end position="268"/>
    </location>
</feature>
<gene>
    <name evidence="2" type="ORF">NVS88_03370</name>
</gene>
<proteinExistence type="predicted"/>
<accession>A0A9X4RG32</accession>